<dbReference type="SUPFAM" id="SSF141868">
    <property type="entry name" value="EAL domain-like"/>
    <property type="match status" value="1"/>
</dbReference>
<organism evidence="2">
    <name type="scientific">hydrothermal vent metagenome</name>
    <dbReference type="NCBI Taxonomy" id="652676"/>
    <lineage>
        <taxon>unclassified sequences</taxon>
        <taxon>metagenomes</taxon>
        <taxon>ecological metagenomes</taxon>
    </lineage>
</organism>
<accession>A0A3B0RWJ8</accession>
<feature type="domain" description="EAL" evidence="1">
    <location>
        <begin position="253"/>
        <end position="509"/>
    </location>
</feature>
<dbReference type="PANTHER" id="PTHR33121:SF79">
    <property type="entry name" value="CYCLIC DI-GMP PHOSPHODIESTERASE PDED-RELATED"/>
    <property type="match status" value="1"/>
</dbReference>
<dbReference type="AlphaFoldDB" id="A0A3B0RWJ8"/>
<dbReference type="Pfam" id="PF00563">
    <property type="entry name" value="EAL"/>
    <property type="match status" value="1"/>
</dbReference>
<dbReference type="PROSITE" id="PS50883">
    <property type="entry name" value="EAL"/>
    <property type="match status" value="1"/>
</dbReference>
<evidence type="ECO:0000259" key="1">
    <source>
        <dbReference type="PROSITE" id="PS50883"/>
    </source>
</evidence>
<name>A0A3B0RWJ8_9ZZZZ</name>
<dbReference type="SMART" id="SM00052">
    <property type="entry name" value="EAL"/>
    <property type="match status" value="1"/>
</dbReference>
<protein>
    <submittedName>
        <fullName evidence="2">Diguanylate cyclase/phosphodiesterase (GGDEF &amp; EAL domains) with PAS/PAC sensor(S)</fullName>
    </submittedName>
</protein>
<dbReference type="Gene3D" id="3.20.20.450">
    <property type="entry name" value="EAL domain"/>
    <property type="match status" value="1"/>
</dbReference>
<dbReference type="InterPro" id="IPR050706">
    <property type="entry name" value="Cyclic-di-GMP_PDE-like"/>
</dbReference>
<dbReference type="PANTHER" id="PTHR33121">
    <property type="entry name" value="CYCLIC DI-GMP PHOSPHODIESTERASE PDEF"/>
    <property type="match status" value="1"/>
</dbReference>
<evidence type="ECO:0000313" key="2">
    <source>
        <dbReference type="EMBL" id="VAV88803.1"/>
    </source>
</evidence>
<dbReference type="EMBL" id="UOED01000037">
    <property type="protein sequence ID" value="VAV88803.1"/>
    <property type="molecule type" value="Genomic_DNA"/>
</dbReference>
<dbReference type="InterPro" id="IPR001633">
    <property type="entry name" value="EAL_dom"/>
</dbReference>
<dbReference type="GO" id="GO:0071111">
    <property type="term" value="F:cyclic-guanylate-specific phosphodiesterase activity"/>
    <property type="evidence" value="ECO:0007669"/>
    <property type="project" value="InterPro"/>
</dbReference>
<proteinExistence type="predicted"/>
<dbReference type="InterPro" id="IPR035919">
    <property type="entry name" value="EAL_sf"/>
</dbReference>
<dbReference type="CDD" id="cd01948">
    <property type="entry name" value="EAL"/>
    <property type="match status" value="1"/>
</dbReference>
<reference evidence="2" key="1">
    <citation type="submission" date="2018-06" db="EMBL/GenBank/DDBJ databases">
        <authorList>
            <person name="Zhirakovskaya E."/>
        </authorList>
    </citation>
    <scope>NUCLEOTIDE SEQUENCE</scope>
</reference>
<sequence length="510" mass="57402">MSEEPSHTLGTLCLSIMTGAKKTFKNPLTYIGAIIVGGLSLLTRDYEWGVLTPFFIPLIVQAAIRILAEYEYRAMVAGKTDAAPDDNPEIANISDISTFSALFHRLQETGEPQLLIKIQINPASEVVRLNEPNGLTAESIMIRRIETIIQQNFEDAIIVKVSFNAFMVVLTGDYETHESRLHDFIDENSPCKIDIKGRIYLPKLLIGITPLGSHAGESFSRLEFSIQKAFLSAGRAYWYVSEDSKEFNEYRQKRLGLRAVRQALDDSELGLYAQPIVALGDTPSENKYEILLRHYRTDSTVEPPVEILKHANFNKMSQEIDLYVINLLCQNYHQLDNADKNAIYSISINLTSASFTSPRFAGILRDLISTYDVPKDKIILEITETIANQNISIAIRTMEKLKNSGFKLALDDIGIGSSNFHNLSHFPVDYYKIDRVYSEEILTSPETRRFIQLVIDIGKSKGKKIIAEGIPDEETLKILTEMGIDYSQSFLTGIPKELIKAPKFDTNAKM</sequence>
<gene>
    <name evidence="2" type="ORF">MNBD_ALPHA02-801</name>
</gene>